<name>A0A5A8DNL1_CAFRO</name>
<feature type="transmembrane region" description="Helical" evidence="6">
    <location>
        <begin position="298"/>
        <end position="316"/>
    </location>
</feature>
<feature type="transmembrane region" description="Helical" evidence="6">
    <location>
        <begin position="981"/>
        <end position="1004"/>
    </location>
</feature>
<dbReference type="EMBL" id="VLTM01000009">
    <property type="protein sequence ID" value="KAA0166207.1"/>
    <property type="molecule type" value="Genomic_DNA"/>
</dbReference>
<feature type="transmembrane region" description="Helical" evidence="6">
    <location>
        <begin position="128"/>
        <end position="149"/>
    </location>
</feature>
<evidence type="ECO:0000313" key="9">
    <source>
        <dbReference type="Proteomes" id="UP000325113"/>
    </source>
</evidence>
<dbReference type="AlphaFoldDB" id="A0A5A8DNL1"/>
<keyword evidence="3 6" id="KW-1133">Transmembrane helix</keyword>
<feature type="compositionally biased region" description="Basic and acidic residues" evidence="5">
    <location>
        <begin position="762"/>
        <end position="783"/>
    </location>
</feature>
<evidence type="ECO:0000259" key="7">
    <source>
        <dbReference type="Pfam" id="PF00520"/>
    </source>
</evidence>
<comment type="caution">
    <text evidence="8">The sequence shown here is derived from an EMBL/GenBank/DDBJ whole genome shotgun (WGS) entry which is preliminary data.</text>
</comment>
<feature type="compositionally biased region" description="Basic and acidic residues" evidence="5">
    <location>
        <begin position="220"/>
        <end position="231"/>
    </location>
</feature>
<feature type="transmembrane region" description="Helical" evidence="6">
    <location>
        <begin position="496"/>
        <end position="516"/>
    </location>
</feature>
<dbReference type="Gene3D" id="1.10.287.70">
    <property type="match status" value="2"/>
</dbReference>
<comment type="subcellular location">
    <subcellularLocation>
        <location evidence="1">Membrane</location>
        <topology evidence="1">Multi-pass membrane protein</topology>
    </subcellularLocation>
</comment>
<dbReference type="SUPFAM" id="SSF81324">
    <property type="entry name" value="Voltage-gated potassium channels"/>
    <property type="match status" value="1"/>
</dbReference>
<dbReference type="GO" id="GO:0005248">
    <property type="term" value="F:voltage-gated sodium channel activity"/>
    <property type="evidence" value="ECO:0007669"/>
    <property type="project" value="TreeGrafter"/>
</dbReference>
<dbReference type="Pfam" id="PF00520">
    <property type="entry name" value="Ion_trans"/>
    <property type="match status" value="2"/>
</dbReference>
<evidence type="ECO:0000256" key="2">
    <source>
        <dbReference type="ARBA" id="ARBA00022692"/>
    </source>
</evidence>
<dbReference type="PANTHER" id="PTHR10037">
    <property type="entry name" value="VOLTAGE-GATED CATION CHANNEL CALCIUM AND SODIUM"/>
    <property type="match status" value="1"/>
</dbReference>
<feature type="transmembrane region" description="Helical" evidence="6">
    <location>
        <begin position="693"/>
        <end position="714"/>
    </location>
</feature>
<evidence type="ECO:0000256" key="3">
    <source>
        <dbReference type="ARBA" id="ARBA00022989"/>
    </source>
</evidence>
<evidence type="ECO:0000256" key="6">
    <source>
        <dbReference type="SAM" id="Phobius"/>
    </source>
</evidence>
<protein>
    <recommendedName>
        <fullName evidence="7">Ion transport domain-containing protein</fullName>
    </recommendedName>
</protein>
<feature type="compositionally biased region" description="Low complexity" evidence="5">
    <location>
        <begin position="232"/>
        <end position="259"/>
    </location>
</feature>
<dbReference type="InterPro" id="IPR043203">
    <property type="entry name" value="VGCC_Ca_Na"/>
</dbReference>
<feature type="compositionally biased region" description="Polar residues" evidence="5">
    <location>
        <begin position="796"/>
        <end position="817"/>
    </location>
</feature>
<feature type="transmembrane region" description="Helical" evidence="6">
    <location>
        <begin position="663"/>
        <end position="681"/>
    </location>
</feature>
<feature type="transmembrane region" description="Helical" evidence="6">
    <location>
        <begin position="178"/>
        <end position="199"/>
    </location>
</feature>
<evidence type="ECO:0000313" key="8">
    <source>
        <dbReference type="EMBL" id="KAA0166207.1"/>
    </source>
</evidence>
<feature type="transmembrane region" description="Helical" evidence="6">
    <location>
        <begin position="901"/>
        <end position="927"/>
    </location>
</feature>
<feature type="region of interest" description="Disordered" evidence="5">
    <location>
        <begin position="220"/>
        <end position="267"/>
    </location>
</feature>
<feature type="domain" description="Ion transport" evidence="7">
    <location>
        <begin position="306"/>
        <end position="527"/>
    </location>
</feature>
<dbReference type="PANTHER" id="PTHR10037:SF62">
    <property type="entry name" value="SODIUM CHANNEL PROTEIN 60E"/>
    <property type="match status" value="1"/>
</dbReference>
<reference evidence="8 9" key="1">
    <citation type="submission" date="2019-07" db="EMBL/GenBank/DDBJ databases">
        <title>Genomes of Cafeteria roenbergensis.</title>
        <authorList>
            <person name="Fischer M.G."/>
            <person name="Hackl T."/>
            <person name="Roman M."/>
        </authorList>
    </citation>
    <scope>NUCLEOTIDE SEQUENCE [LARGE SCALE GENOMIC DNA]</scope>
    <source>
        <strain evidence="8 9">Cflag</strain>
    </source>
</reference>
<dbReference type="GO" id="GO:0001518">
    <property type="term" value="C:voltage-gated sodium channel complex"/>
    <property type="evidence" value="ECO:0007669"/>
    <property type="project" value="TreeGrafter"/>
</dbReference>
<feature type="transmembrane region" description="Helical" evidence="6">
    <location>
        <begin position="368"/>
        <end position="387"/>
    </location>
</feature>
<evidence type="ECO:0000256" key="4">
    <source>
        <dbReference type="ARBA" id="ARBA00023136"/>
    </source>
</evidence>
<proteinExistence type="predicted"/>
<evidence type="ECO:0000256" key="1">
    <source>
        <dbReference type="ARBA" id="ARBA00004141"/>
    </source>
</evidence>
<evidence type="ECO:0000256" key="5">
    <source>
        <dbReference type="SAM" id="MobiDB-lite"/>
    </source>
</evidence>
<keyword evidence="2 6" id="KW-0812">Transmembrane</keyword>
<accession>A0A5A8DNL1</accession>
<dbReference type="InterPro" id="IPR005821">
    <property type="entry name" value="Ion_trans_dom"/>
</dbReference>
<feature type="region of interest" description="Disordered" evidence="5">
    <location>
        <begin position="747"/>
        <end position="817"/>
    </location>
</feature>
<dbReference type="Proteomes" id="UP000325113">
    <property type="component" value="Unassembled WGS sequence"/>
</dbReference>
<keyword evidence="4 6" id="KW-0472">Membrane</keyword>
<sequence>MAARLAARPAAADDDSEPPLDVFVRAHRYVAMYTTGRYALEDVEHEGAGRACGGIAHAVVEADWYRAVVFGASAALILLTVWEGGAAAAAVSGSTGGFSTSAVAVATSSAEATRSGAEAASLLALPHAAWAASVAAAASAVAASLGWLVQVQDEEVWRTAATAGDAVPAALLALRNRLLLVEGVLVVVLLFDALVLAIGKGLRKPLLDLESGTARQKAAEAKADAEAERRAGGSSAFDSFDSEDALSPTPSTLPATPLPGTEGPVSAGSSKALLAGAGAAAPDEDTVDKAFVRGSIRWLWFGRVFLLLLVAADVAVRTRVLYTTGRMALLLPVSAVLRPVLLLTRVPALRAALVAFGRAVLHARRVIALWFSFLLVVASISLALFGGDLASATSSASAAAAAASGSAGATQSSSASAASSSSSSSAASFDSIGDDGGSAGSLQIGRGYASFVPAFLTTFIFVTTGENWNTIHERYAREGSVPAASSAWLDAVQRPYFVLVSFLGLFVLSALLIASFQNQYTELSERRKRKLLWRRRVALVIAFVVLDDDASSELERSEYASFFTALGVRESHWGSLPASIGVAEFVRFCELLKNQMQFRLADGEYGHERTVVQSAARTARGCMRSCHGTSCGKCLASMSQRLQATRAWLRAFFNNEKQVSFDVVARVTVVVHVWLVTLYGTTWTAAVDAALTAMLLTFAAEVLLRLLAVGWSTFFSGPRTVRLASVGAALTAAAKLGAKVRLRRSKAEAESRAKSGAQKPEMTARERAAARAKEVLDRRRAGGDKSPPPSEDSAPSKPNRSSTGGRPASSNARPASGTRFQTAANRCDFLVLLASVALAVAGRAGLGTSAPAAGTDASAAVALALSSADRLTRVGLVLPVLRLFSVVHSTRQLVFGLLVRLPAYAPLLVAMVTALFLYAVVGCWLFGGLLTALPQDVYSSQRANFNSMDSALTTLAQLLVGEGWHDIMFGAFDALASLWPAAYFLSFIALNTLLFSSIFVGIVCDTFEAIQRRSAEQGKSP</sequence>
<organism evidence="8 9">
    <name type="scientific">Cafeteria roenbergensis</name>
    <name type="common">Marine flagellate</name>
    <dbReference type="NCBI Taxonomy" id="33653"/>
    <lineage>
        <taxon>Eukaryota</taxon>
        <taxon>Sar</taxon>
        <taxon>Stramenopiles</taxon>
        <taxon>Bigyra</taxon>
        <taxon>Opalozoa</taxon>
        <taxon>Bicosoecida</taxon>
        <taxon>Cafeteriaceae</taxon>
        <taxon>Cafeteria</taxon>
    </lineage>
</organism>
<feature type="domain" description="Ion transport" evidence="7">
    <location>
        <begin position="820"/>
        <end position="1014"/>
    </location>
</feature>
<gene>
    <name evidence="8" type="ORF">FNF31_01433</name>
</gene>